<dbReference type="AlphaFoldDB" id="A0A517Q1H9"/>
<reference evidence="1 2" key="1">
    <citation type="submission" date="2019-03" db="EMBL/GenBank/DDBJ databases">
        <title>Deep-cultivation of Planctomycetes and their phenomic and genomic characterization uncovers novel biology.</title>
        <authorList>
            <person name="Wiegand S."/>
            <person name="Jogler M."/>
            <person name="Boedeker C."/>
            <person name="Pinto D."/>
            <person name="Vollmers J."/>
            <person name="Rivas-Marin E."/>
            <person name="Kohn T."/>
            <person name="Peeters S.H."/>
            <person name="Heuer A."/>
            <person name="Rast P."/>
            <person name="Oberbeckmann S."/>
            <person name="Bunk B."/>
            <person name="Jeske O."/>
            <person name="Meyerdierks A."/>
            <person name="Storesund J.E."/>
            <person name="Kallscheuer N."/>
            <person name="Luecker S."/>
            <person name="Lage O.M."/>
            <person name="Pohl T."/>
            <person name="Merkel B.J."/>
            <person name="Hornburger P."/>
            <person name="Mueller R.-W."/>
            <person name="Bruemmer F."/>
            <person name="Labrenz M."/>
            <person name="Spormann A.M."/>
            <person name="Op den Camp H."/>
            <person name="Overmann J."/>
            <person name="Amann R."/>
            <person name="Jetten M.S.M."/>
            <person name="Mascher T."/>
            <person name="Medema M.H."/>
            <person name="Devos D.P."/>
            <person name="Kaster A.-K."/>
            <person name="Ovreas L."/>
            <person name="Rohde M."/>
            <person name="Galperin M.Y."/>
            <person name="Jogler C."/>
        </authorList>
    </citation>
    <scope>NUCLEOTIDE SEQUENCE [LARGE SCALE GENOMIC DNA]</scope>
    <source>
        <strain evidence="1 2">Enr10</strain>
    </source>
</reference>
<organism evidence="1 2">
    <name type="scientific">Gimesia panareensis</name>
    <dbReference type="NCBI Taxonomy" id="2527978"/>
    <lineage>
        <taxon>Bacteria</taxon>
        <taxon>Pseudomonadati</taxon>
        <taxon>Planctomycetota</taxon>
        <taxon>Planctomycetia</taxon>
        <taxon>Planctomycetales</taxon>
        <taxon>Planctomycetaceae</taxon>
        <taxon>Gimesia</taxon>
    </lineage>
</organism>
<protein>
    <submittedName>
        <fullName evidence="1">Uncharacterized protein</fullName>
    </submittedName>
</protein>
<proteinExistence type="predicted"/>
<gene>
    <name evidence="1" type="ORF">Enr10x_07890</name>
</gene>
<dbReference type="EMBL" id="CP037421">
    <property type="protein sequence ID" value="QDT25493.1"/>
    <property type="molecule type" value="Genomic_DNA"/>
</dbReference>
<name>A0A517Q1H9_9PLAN</name>
<keyword evidence="2" id="KW-1185">Reference proteome</keyword>
<accession>A0A517Q1H9</accession>
<evidence type="ECO:0000313" key="1">
    <source>
        <dbReference type="EMBL" id="QDT25493.1"/>
    </source>
</evidence>
<evidence type="ECO:0000313" key="2">
    <source>
        <dbReference type="Proteomes" id="UP000315647"/>
    </source>
</evidence>
<dbReference type="Proteomes" id="UP000315647">
    <property type="component" value="Chromosome"/>
</dbReference>
<sequence length="208" mass="24093">MRTEKFEIRLHELLFSDEGKSLVLDATLTVGNHSLRWSNPPIVPIRLARFLLDTLDSYSWDKPYNEHDLSTDGKPLTVNWKSTGEIGAIYCLLQTESGLHPPVPVWPGHIPEALSMLQRKILTHCCLHFSQPVTAFWAKSLGMNSDEHAKFKTGERVRTVIGENVNTERTGWVWSSWNHHERNCTVYQLLIDNSVYRKWYFEDDLQQC</sequence>